<dbReference type="RefSeq" id="WP_327791277.1">
    <property type="nucleotide sequence ID" value="NZ_JAGGJV010000007.1"/>
</dbReference>
<feature type="transmembrane region" description="Helical" evidence="1">
    <location>
        <begin position="158"/>
        <end position="176"/>
    </location>
</feature>
<keyword evidence="3" id="KW-1185">Reference proteome</keyword>
<gene>
    <name evidence="2" type="ORF">J2Z75_003967</name>
</gene>
<accession>A0ABS4ER70</accession>
<keyword evidence="1" id="KW-1133">Transmembrane helix</keyword>
<evidence type="ECO:0000256" key="1">
    <source>
        <dbReference type="SAM" id="Phobius"/>
    </source>
</evidence>
<evidence type="ECO:0008006" key="4">
    <source>
        <dbReference type="Google" id="ProtNLM"/>
    </source>
</evidence>
<dbReference type="SUPFAM" id="SSF53474">
    <property type="entry name" value="alpha/beta-Hydrolases"/>
    <property type="match status" value="1"/>
</dbReference>
<dbReference type="Proteomes" id="UP000823786">
    <property type="component" value="Unassembled WGS sequence"/>
</dbReference>
<organism evidence="2 3">
    <name type="scientific">Rhizobium herbae</name>
    <dbReference type="NCBI Taxonomy" id="508661"/>
    <lineage>
        <taxon>Bacteria</taxon>
        <taxon>Pseudomonadati</taxon>
        <taxon>Pseudomonadota</taxon>
        <taxon>Alphaproteobacteria</taxon>
        <taxon>Hyphomicrobiales</taxon>
        <taxon>Rhizobiaceae</taxon>
        <taxon>Rhizobium/Agrobacterium group</taxon>
        <taxon>Rhizobium</taxon>
    </lineage>
</organism>
<proteinExistence type="predicted"/>
<dbReference type="InterPro" id="IPR029058">
    <property type="entry name" value="AB_hydrolase_fold"/>
</dbReference>
<keyword evidence="1" id="KW-0812">Transmembrane</keyword>
<protein>
    <recommendedName>
        <fullName evidence="4">Transmembrane protein</fullName>
    </recommendedName>
</protein>
<evidence type="ECO:0000313" key="2">
    <source>
        <dbReference type="EMBL" id="MBP1860446.1"/>
    </source>
</evidence>
<name>A0ABS4ER70_9HYPH</name>
<dbReference type="EMBL" id="JAGGJV010000007">
    <property type="protein sequence ID" value="MBP1860446.1"/>
    <property type="molecule type" value="Genomic_DNA"/>
</dbReference>
<keyword evidence="1" id="KW-0472">Membrane</keyword>
<evidence type="ECO:0000313" key="3">
    <source>
        <dbReference type="Proteomes" id="UP000823786"/>
    </source>
</evidence>
<reference evidence="2 3" key="1">
    <citation type="submission" date="2021-03" db="EMBL/GenBank/DDBJ databases">
        <title>Genomic Encyclopedia of Type Strains, Phase IV (KMG-IV): sequencing the most valuable type-strain genomes for metagenomic binning, comparative biology and taxonomic classification.</title>
        <authorList>
            <person name="Goeker M."/>
        </authorList>
    </citation>
    <scope>NUCLEOTIDE SEQUENCE [LARGE SCALE GENOMIC DNA]</scope>
    <source>
        <strain evidence="2 3">DSM 26427</strain>
    </source>
</reference>
<comment type="caution">
    <text evidence="2">The sequence shown here is derived from an EMBL/GenBank/DDBJ whole genome shotgun (WGS) entry which is preliminary data.</text>
</comment>
<feature type="transmembrane region" description="Helical" evidence="1">
    <location>
        <begin position="123"/>
        <end position="146"/>
    </location>
</feature>
<sequence>MQADMTESVHKRVVLHFPGFERMDTQAHHSRFKRTAYQSAKVWDFSADIGPLRKSGSASDFAVVCNGENWQTSSRIYICDHNTLVERLTGRPVSQRIVSGFLSAARVVEQGGLAAYFRHAWRFGLFFLFPFLLVAIALATSLALAALPGLSGLTPWHYLWSLPLAWAFFGAVFLPFSERFHTLHLFADWELAVAAANMDNPILMDWLEDCVDTVLKALDEDADEYVISSHSMGSSLATHVLGMVLERNPHALEGRRVVFVTLGGAILQCALLRPATRLRRRVGLIARARDVSWLEVQCLTDVIHFYKSRVVALSGHPDAPQAGLLSIRVKHLLSTERYKKIRRDFLRVHRQYVLHPDLRGPFDFTLLTTGPFPARSLTDFSKLDFDRLSTRTPAVRHSERLGL</sequence>